<accession>A0AAN6PVC5</accession>
<dbReference type="GO" id="GO:0032934">
    <property type="term" value="F:sterol binding"/>
    <property type="evidence" value="ECO:0007669"/>
    <property type="project" value="TreeGrafter"/>
</dbReference>
<reference evidence="4" key="1">
    <citation type="journal article" date="2023" name="Mol. Phylogenet. Evol.">
        <title>Genome-scale phylogeny and comparative genomics of the fungal order Sordariales.</title>
        <authorList>
            <person name="Hensen N."/>
            <person name="Bonometti L."/>
            <person name="Westerberg I."/>
            <person name="Brannstrom I.O."/>
            <person name="Guillou S."/>
            <person name="Cros-Aarteil S."/>
            <person name="Calhoun S."/>
            <person name="Haridas S."/>
            <person name="Kuo A."/>
            <person name="Mondo S."/>
            <person name="Pangilinan J."/>
            <person name="Riley R."/>
            <person name="LaButti K."/>
            <person name="Andreopoulos B."/>
            <person name="Lipzen A."/>
            <person name="Chen C."/>
            <person name="Yan M."/>
            <person name="Daum C."/>
            <person name="Ng V."/>
            <person name="Clum A."/>
            <person name="Steindorff A."/>
            <person name="Ohm R.A."/>
            <person name="Martin F."/>
            <person name="Silar P."/>
            <person name="Natvig D.O."/>
            <person name="Lalanne C."/>
            <person name="Gautier V."/>
            <person name="Ament-Velasquez S.L."/>
            <person name="Kruys A."/>
            <person name="Hutchinson M.I."/>
            <person name="Powell A.J."/>
            <person name="Barry K."/>
            <person name="Miller A.N."/>
            <person name="Grigoriev I.V."/>
            <person name="Debuchy R."/>
            <person name="Gladieux P."/>
            <person name="Hiltunen Thoren M."/>
            <person name="Johannesson H."/>
        </authorList>
    </citation>
    <scope>NUCLEOTIDE SEQUENCE</scope>
    <source>
        <strain evidence="4">CBS 757.83</strain>
    </source>
</reference>
<gene>
    <name evidence="4" type="ORF">N658DRAFT_501224</name>
</gene>
<evidence type="ECO:0000256" key="1">
    <source>
        <dbReference type="ARBA" id="ARBA00008842"/>
    </source>
</evidence>
<evidence type="ECO:0008006" key="6">
    <source>
        <dbReference type="Google" id="ProtNLM"/>
    </source>
</evidence>
<protein>
    <recommendedName>
        <fullName evidence="6">Oxysterol-binding protein-like protein 1</fullName>
    </recommendedName>
</protein>
<feature type="region of interest" description="Disordered" evidence="3">
    <location>
        <begin position="1"/>
        <end position="29"/>
    </location>
</feature>
<sequence length="474" mass="52119">MWGSLTSSSSAAAPPPDPAPAAAEEPPNDGSKLKTFISILRKFIGVSDLASVRFSLPSQLLEPTPNLEYWNYLDSPNAFVAIGTADEPVDRMLEVLRFWFTKDLKYAKGKPCKPYNSCLGEFFRCNWETQDDAPRIDTKTLRARESAPGSSASSMKSVKLAVPNGLGAGARGASSVSVSQSATNPTKPVRVSYLTEQTSHHPPVSAFYISCPEKGLHAKGFDQITAKFTGTSIKVMPGEHNLGIFITVERRDHETYQLTHPAAHLGGILRGALSVTVGDMAYVTCPETKLKAILHYYDDGWLGRTTNKVEGIIFRYDPANDNKQRIADVPEDDILVRLGGPWKEKIIFTLGPKPLNSHPPDEKITIIDIAPLTVAPKVLPPAEQQLPNESLTLWGEVTKAILSKQYSRATSVKQELEEAQREKAREREKAGEPWKPTFFEQAIDKAGKPSLNEKGREVLSRAQRGEWSLEGIVS</sequence>
<dbReference type="EMBL" id="MU863698">
    <property type="protein sequence ID" value="KAK4096740.1"/>
    <property type="molecule type" value="Genomic_DNA"/>
</dbReference>
<reference evidence="4" key="2">
    <citation type="submission" date="2023-05" db="EMBL/GenBank/DDBJ databases">
        <authorList>
            <consortium name="Lawrence Berkeley National Laboratory"/>
            <person name="Steindorff A."/>
            <person name="Hensen N."/>
            <person name="Bonometti L."/>
            <person name="Westerberg I."/>
            <person name="Brannstrom I.O."/>
            <person name="Guillou S."/>
            <person name="Cros-Aarteil S."/>
            <person name="Calhoun S."/>
            <person name="Haridas S."/>
            <person name="Kuo A."/>
            <person name="Mondo S."/>
            <person name="Pangilinan J."/>
            <person name="Riley R."/>
            <person name="Labutti K."/>
            <person name="Andreopoulos B."/>
            <person name="Lipzen A."/>
            <person name="Chen C."/>
            <person name="Yanf M."/>
            <person name="Daum C."/>
            <person name="Ng V."/>
            <person name="Clum A."/>
            <person name="Ohm R."/>
            <person name="Martin F."/>
            <person name="Silar P."/>
            <person name="Natvig D."/>
            <person name="Lalanne C."/>
            <person name="Gautier V."/>
            <person name="Ament-Velasquez S.L."/>
            <person name="Kruys A."/>
            <person name="Hutchinson M.I."/>
            <person name="Powell A.J."/>
            <person name="Barry K."/>
            <person name="Miller A.N."/>
            <person name="Grigoriev I.V."/>
            <person name="Debuchy R."/>
            <person name="Gladieux P."/>
            <person name="Thoren M.H."/>
            <person name="Johannesson H."/>
        </authorList>
    </citation>
    <scope>NUCLEOTIDE SEQUENCE</scope>
    <source>
        <strain evidence="4">CBS 757.83</strain>
    </source>
</reference>
<dbReference type="Pfam" id="PF01237">
    <property type="entry name" value="Oxysterol_BP"/>
    <property type="match status" value="2"/>
</dbReference>
<comment type="caution">
    <text evidence="4">The sequence shown here is derived from an EMBL/GenBank/DDBJ whole genome shotgun (WGS) entry which is preliminary data.</text>
</comment>
<dbReference type="AlphaFoldDB" id="A0AAN6PVC5"/>
<comment type="similarity">
    <text evidence="1 2">Belongs to the OSBP family.</text>
</comment>
<dbReference type="Gene3D" id="2.40.160.120">
    <property type="match status" value="1"/>
</dbReference>
<dbReference type="Proteomes" id="UP001305647">
    <property type="component" value="Unassembled WGS sequence"/>
</dbReference>
<evidence type="ECO:0000313" key="5">
    <source>
        <dbReference type="Proteomes" id="UP001305647"/>
    </source>
</evidence>
<feature type="compositionally biased region" description="Basic and acidic residues" evidence="3">
    <location>
        <begin position="414"/>
        <end position="432"/>
    </location>
</feature>
<evidence type="ECO:0000256" key="2">
    <source>
        <dbReference type="RuleBase" id="RU003844"/>
    </source>
</evidence>
<dbReference type="PROSITE" id="PS01013">
    <property type="entry name" value="OSBP"/>
    <property type="match status" value="1"/>
</dbReference>
<dbReference type="GO" id="GO:0005829">
    <property type="term" value="C:cytosol"/>
    <property type="evidence" value="ECO:0007669"/>
    <property type="project" value="TreeGrafter"/>
</dbReference>
<organism evidence="4 5">
    <name type="scientific">Parathielavia hyrcaniae</name>
    <dbReference type="NCBI Taxonomy" id="113614"/>
    <lineage>
        <taxon>Eukaryota</taxon>
        <taxon>Fungi</taxon>
        <taxon>Dikarya</taxon>
        <taxon>Ascomycota</taxon>
        <taxon>Pezizomycotina</taxon>
        <taxon>Sordariomycetes</taxon>
        <taxon>Sordariomycetidae</taxon>
        <taxon>Sordariales</taxon>
        <taxon>Chaetomiaceae</taxon>
        <taxon>Parathielavia</taxon>
    </lineage>
</organism>
<keyword evidence="5" id="KW-1185">Reference proteome</keyword>
<proteinExistence type="inferred from homology"/>
<dbReference type="Gene3D" id="3.30.70.3490">
    <property type="match status" value="1"/>
</dbReference>
<dbReference type="GO" id="GO:0016020">
    <property type="term" value="C:membrane"/>
    <property type="evidence" value="ECO:0007669"/>
    <property type="project" value="TreeGrafter"/>
</dbReference>
<feature type="region of interest" description="Disordered" evidence="3">
    <location>
        <begin position="412"/>
        <end position="438"/>
    </location>
</feature>
<evidence type="ECO:0000256" key="3">
    <source>
        <dbReference type="SAM" id="MobiDB-lite"/>
    </source>
</evidence>
<dbReference type="InterPro" id="IPR000648">
    <property type="entry name" value="Oxysterol-bd"/>
</dbReference>
<dbReference type="InterPro" id="IPR037239">
    <property type="entry name" value="OSBP_sf"/>
</dbReference>
<dbReference type="PANTHER" id="PTHR10972:SF212">
    <property type="entry name" value="OXYSTEROL-BINDING PROTEIN-LIKE PROTEIN 1"/>
    <property type="match status" value="1"/>
</dbReference>
<name>A0AAN6PVC5_9PEZI</name>
<dbReference type="SUPFAM" id="SSF144000">
    <property type="entry name" value="Oxysterol-binding protein-like"/>
    <property type="match status" value="1"/>
</dbReference>
<dbReference type="InterPro" id="IPR018494">
    <property type="entry name" value="Oxysterol-bd_CS"/>
</dbReference>
<dbReference type="FunFam" id="2.40.160.120:FF:000016">
    <property type="entry name" value="Oxysterol binding protein (Orp8), putative"/>
    <property type="match status" value="1"/>
</dbReference>
<dbReference type="PANTHER" id="PTHR10972">
    <property type="entry name" value="OXYSTEROL-BINDING PROTEIN-RELATED"/>
    <property type="match status" value="1"/>
</dbReference>
<evidence type="ECO:0000313" key="4">
    <source>
        <dbReference type="EMBL" id="KAK4096740.1"/>
    </source>
</evidence>